<dbReference type="EMBL" id="PGGW01000011">
    <property type="protein sequence ID" value="PJE99527.1"/>
    <property type="molecule type" value="Genomic_DNA"/>
</dbReference>
<feature type="region of interest" description="Disordered" evidence="1">
    <location>
        <begin position="42"/>
        <end position="66"/>
    </location>
</feature>
<comment type="caution">
    <text evidence="2">The sequence shown here is derived from an EMBL/GenBank/DDBJ whole genome shotgun (WGS) entry which is preliminary data.</text>
</comment>
<name>A0A2M8M5N4_9ACTN</name>
<evidence type="ECO:0000313" key="2">
    <source>
        <dbReference type="EMBL" id="PJE99527.1"/>
    </source>
</evidence>
<proteinExistence type="predicted"/>
<reference evidence="2 3" key="1">
    <citation type="submission" date="2017-11" db="EMBL/GenBank/DDBJ databases">
        <title>Streptomyces carmine sp. nov., a novel actinomycete isolated from Sophora alopecuroides in Xinjiang, China.</title>
        <authorList>
            <person name="Wang Y."/>
            <person name="Luo X."/>
            <person name="Wan C."/>
            <person name="Zhang L."/>
        </authorList>
    </citation>
    <scope>NUCLEOTIDE SEQUENCE [LARGE SCALE GENOMIC DNA]</scope>
    <source>
        <strain evidence="2 3">TRM SA0054</strain>
    </source>
</reference>
<sequence length="141" mass="14334">MDVETALALATAAASAAVGGAATEAARRAWESLADLVRRATGRGAADGADGGAEDDAPDDAVLPADPEALTGRIVRLARTDEEFADRLCRWAATHGDGVRADVRLTGTDRSRTVHNTVSGGATVGGPVVQADEIHGGITFN</sequence>
<dbReference type="Proteomes" id="UP000230407">
    <property type="component" value="Unassembled WGS sequence"/>
</dbReference>
<gene>
    <name evidence="2" type="ORF">CUT44_03140</name>
</gene>
<dbReference type="AlphaFoldDB" id="A0A2M8M5N4"/>
<keyword evidence="3" id="KW-1185">Reference proteome</keyword>
<accession>A0A2M8M5N4</accession>
<dbReference type="RefSeq" id="WP_100200569.1">
    <property type="nucleotide sequence ID" value="NZ_PGGW01000011.1"/>
</dbReference>
<evidence type="ECO:0000313" key="3">
    <source>
        <dbReference type="Proteomes" id="UP000230407"/>
    </source>
</evidence>
<evidence type="ECO:0000256" key="1">
    <source>
        <dbReference type="SAM" id="MobiDB-lite"/>
    </source>
</evidence>
<organism evidence="2 3">
    <name type="scientific">Streptomyces carminius</name>
    <dbReference type="NCBI Taxonomy" id="2665496"/>
    <lineage>
        <taxon>Bacteria</taxon>
        <taxon>Bacillati</taxon>
        <taxon>Actinomycetota</taxon>
        <taxon>Actinomycetes</taxon>
        <taxon>Kitasatosporales</taxon>
        <taxon>Streptomycetaceae</taxon>
        <taxon>Streptomyces</taxon>
    </lineage>
</organism>
<protein>
    <submittedName>
        <fullName evidence="2">Uncharacterized protein</fullName>
    </submittedName>
</protein>